<feature type="compositionally biased region" description="Basic and acidic residues" evidence="1">
    <location>
        <begin position="94"/>
        <end position="103"/>
    </location>
</feature>
<name>A0A9W9YHA9_9CNID</name>
<dbReference type="AlphaFoldDB" id="A0A9W9YHA9"/>
<proteinExistence type="predicted"/>
<dbReference type="EMBL" id="MU827781">
    <property type="protein sequence ID" value="KAJ7337036.1"/>
    <property type="molecule type" value="Genomic_DNA"/>
</dbReference>
<feature type="region of interest" description="Disordered" evidence="1">
    <location>
        <begin position="18"/>
        <end position="157"/>
    </location>
</feature>
<evidence type="ECO:0000313" key="3">
    <source>
        <dbReference type="Proteomes" id="UP001163046"/>
    </source>
</evidence>
<feature type="compositionally biased region" description="Basic and acidic residues" evidence="1">
    <location>
        <begin position="118"/>
        <end position="128"/>
    </location>
</feature>
<dbReference type="Proteomes" id="UP001163046">
    <property type="component" value="Unassembled WGS sequence"/>
</dbReference>
<organism evidence="2 3">
    <name type="scientific">Desmophyllum pertusum</name>
    <dbReference type="NCBI Taxonomy" id="174260"/>
    <lineage>
        <taxon>Eukaryota</taxon>
        <taxon>Metazoa</taxon>
        <taxon>Cnidaria</taxon>
        <taxon>Anthozoa</taxon>
        <taxon>Hexacorallia</taxon>
        <taxon>Scleractinia</taxon>
        <taxon>Caryophylliina</taxon>
        <taxon>Caryophylliidae</taxon>
        <taxon>Desmophyllum</taxon>
    </lineage>
</organism>
<feature type="compositionally biased region" description="Basic and acidic residues" evidence="1">
    <location>
        <begin position="60"/>
        <end position="83"/>
    </location>
</feature>
<keyword evidence="3" id="KW-1185">Reference proteome</keyword>
<evidence type="ECO:0000313" key="2">
    <source>
        <dbReference type="EMBL" id="KAJ7337036.1"/>
    </source>
</evidence>
<comment type="caution">
    <text evidence="2">The sequence shown here is derived from an EMBL/GenBank/DDBJ whole genome shotgun (WGS) entry which is preliminary data.</text>
</comment>
<protein>
    <submittedName>
        <fullName evidence="2">Uncharacterized protein</fullName>
    </submittedName>
</protein>
<reference evidence="2" key="1">
    <citation type="submission" date="2023-01" db="EMBL/GenBank/DDBJ databases">
        <title>Genome assembly of the deep-sea coral Lophelia pertusa.</title>
        <authorList>
            <person name="Herrera S."/>
            <person name="Cordes E."/>
        </authorList>
    </citation>
    <scope>NUCLEOTIDE SEQUENCE</scope>
    <source>
        <strain evidence="2">USNM1676648</strain>
        <tissue evidence="2">Polyp</tissue>
    </source>
</reference>
<evidence type="ECO:0000256" key="1">
    <source>
        <dbReference type="SAM" id="MobiDB-lite"/>
    </source>
</evidence>
<sequence length="157" mass="16812">MFGLVMSRYNYGAATQAGTNGLLPGIHGTMPGSPGATWTRDESRLNGNHKGGPGAASLAKRLDPRAARRKGLDPRGSRGKDWDPPGNPPGAGGKESEQRENPRTRCSGPPPVPKSRGSRGDKAREWNFQERLSVPRNMNWKGNARGGKQADGRCTLV</sequence>
<gene>
    <name evidence="2" type="ORF">OS493_009886</name>
</gene>
<accession>A0A9W9YHA9</accession>